<name>A0A7S2UAZ0_9STRA</name>
<gene>
    <name evidence="1" type="ORF">ASEP1449_LOCUS5981</name>
</gene>
<dbReference type="AlphaFoldDB" id="A0A7S2UAZ0"/>
<reference evidence="1" key="1">
    <citation type="submission" date="2021-01" db="EMBL/GenBank/DDBJ databases">
        <authorList>
            <person name="Corre E."/>
            <person name="Pelletier E."/>
            <person name="Niang G."/>
            <person name="Scheremetjew M."/>
            <person name="Finn R."/>
            <person name="Kale V."/>
            <person name="Holt S."/>
            <person name="Cochrane G."/>
            <person name="Meng A."/>
            <person name="Brown T."/>
            <person name="Cohen L."/>
        </authorList>
    </citation>
    <scope>NUCLEOTIDE SEQUENCE</scope>
    <source>
        <strain evidence="1">CCMP2084</strain>
    </source>
</reference>
<protein>
    <submittedName>
        <fullName evidence="1">Uncharacterized protein</fullName>
    </submittedName>
</protein>
<proteinExistence type="predicted"/>
<organism evidence="1">
    <name type="scientific">Attheya septentrionalis</name>
    <dbReference type="NCBI Taxonomy" id="420275"/>
    <lineage>
        <taxon>Eukaryota</taxon>
        <taxon>Sar</taxon>
        <taxon>Stramenopiles</taxon>
        <taxon>Ochrophyta</taxon>
        <taxon>Bacillariophyta</taxon>
        <taxon>Coscinodiscophyceae</taxon>
        <taxon>Chaetocerotophycidae</taxon>
        <taxon>Chaetocerotales</taxon>
        <taxon>Attheyaceae</taxon>
        <taxon>Attheya</taxon>
    </lineage>
</organism>
<evidence type="ECO:0000313" key="1">
    <source>
        <dbReference type="EMBL" id="CAD9814156.1"/>
    </source>
</evidence>
<accession>A0A7S2UAZ0</accession>
<dbReference type="EMBL" id="HBHQ01008880">
    <property type="protein sequence ID" value="CAD9814156.1"/>
    <property type="molecule type" value="Transcribed_RNA"/>
</dbReference>
<sequence length="101" mass="11162">MMINPPQLELQQEATNYRQHACRQPETSSCSMRTMQVVFPSQGECSPVFSEPTVHSNLLRLSQILIICVAYPAVMVTAAGSMPQSPANAVSRFRQGECLHP</sequence>